<keyword evidence="4" id="KW-1185">Reference proteome</keyword>
<dbReference type="Proteomes" id="UP000002350">
    <property type="component" value="Chromosome"/>
</dbReference>
<dbReference type="SUPFAM" id="SSF53756">
    <property type="entry name" value="UDP-Glycosyltransferase/glycogen phosphorylase"/>
    <property type="match status" value="1"/>
</dbReference>
<evidence type="ECO:0000313" key="4">
    <source>
        <dbReference type="Proteomes" id="UP000002350"/>
    </source>
</evidence>
<dbReference type="HOGENOM" id="CLU_060901_0_0_6"/>
<keyword evidence="1 3" id="KW-0808">Transferase</keyword>
<dbReference type="eggNOG" id="COG0438">
    <property type="taxonomic scope" value="Bacteria"/>
</dbReference>
<evidence type="ECO:0000259" key="2">
    <source>
        <dbReference type="Pfam" id="PF00534"/>
    </source>
</evidence>
<dbReference type="GO" id="GO:0016757">
    <property type="term" value="F:glycosyltransferase activity"/>
    <property type="evidence" value="ECO:0007669"/>
    <property type="project" value="InterPro"/>
</dbReference>
<dbReference type="PANTHER" id="PTHR46401:SF2">
    <property type="entry name" value="GLYCOSYLTRANSFERASE WBBK-RELATED"/>
    <property type="match status" value="1"/>
</dbReference>
<dbReference type="AlphaFoldDB" id="D4ZIE8"/>
<dbReference type="Pfam" id="PF00534">
    <property type="entry name" value="Glycos_transf_1"/>
    <property type="match status" value="1"/>
</dbReference>
<dbReference type="KEGG" id="svo:SVI_1476"/>
<dbReference type="PANTHER" id="PTHR46401">
    <property type="entry name" value="GLYCOSYLTRANSFERASE WBBK-RELATED"/>
    <property type="match status" value="1"/>
</dbReference>
<reference evidence="4" key="1">
    <citation type="journal article" date="2010" name="Mol. Biosyst.">
        <title>Complete genome sequence and comparative analysis of Shewanella violacea, a psychrophilic and piezophilic bacterium from deep sea floor sediments.</title>
        <authorList>
            <person name="Aono E."/>
            <person name="Baba T."/>
            <person name="Ara T."/>
            <person name="Nishi T."/>
            <person name="Nakamichi T."/>
            <person name="Inamoto E."/>
            <person name="Toyonaga H."/>
            <person name="Hasegawa M."/>
            <person name="Takai Y."/>
            <person name="Okumura Y."/>
            <person name="Baba M."/>
            <person name="Tomita M."/>
            <person name="Kato C."/>
            <person name="Oshima T."/>
            <person name="Nakasone K."/>
            <person name="Mori H."/>
        </authorList>
    </citation>
    <scope>NUCLEOTIDE SEQUENCE [LARGE SCALE GENOMIC DNA]</scope>
    <source>
        <strain evidence="4">JCM 10179 / CIP 106290 / LMG 19151 / DSS12</strain>
    </source>
</reference>
<organism evidence="3 4">
    <name type="scientific">Shewanella violacea (strain JCM 10179 / CIP 106290 / LMG 19151 / DSS12)</name>
    <dbReference type="NCBI Taxonomy" id="637905"/>
    <lineage>
        <taxon>Bacteria</taxon>
        <taxon>Pseudomonadati</taxon>
        <taxon>Pseudomonadota</taxon>
        <taxon>Gammaproteobacteria</taxon>
        <taxon>Alteromonadales</taxon>
        <taxon>Shewanellaceae</taxon>
        <taxon>Shewanella</taxon>
    </lineage>
</organism>
<accession>D4ZIE8</accession>
<dbReference type="GO" id="GO:0009103">
    <property type="term" value="P:lipopolysaccharide biosynthetic process"/>
    <property type="evidence" value="ECO:0007669"/>
    <property type="project" value="TreeGrafter"/>
</dbReference>
<name>D4ZIE8_SHEVD</name>
<dbReference type="CAZy" id="GT4">
    <property type="family name" value="Glycosyltransferase Family 4"/>
</dbReference>
<dbReference type="InterPro" id="IPR001296">
    <property type="entry name" value="Glyco_trans_1"/>
</dbReference>
<dbReference type="STRING" id="637905.SVI_1476"/>
<evidence type="ECO:0000256" key="1">
    <source>
        <dbReference type="ARBA" id="ARBA00022679"/>
    </source>
</evidence>
<sequence>MTSTQSSSESPVHGGGEYAKFVFYAALKFSKRLVCFYDAKRELDKSIFHKCTSANVELIAIESHKDISELLERDDIQTLYSALPYEYDSLELHGKRFVGTVHGIRSVECPTDKFEYIYKLSKKSQLRSFVGNLVKSRSSRKENAKKSFAKLLYKSNFEIITDSIHSKYSMLAHYPELNSENIVVFRCPYNFDKTSIKESLKSRDYFLLVSANRWIKNNYRSIIALDQLFSEQKLEQNVVVLGCGEVDFSKHVVNRDKFIFEGYVEETKLNDYFSNAYAFIYSTLNEGYGYPPIKAMEYGTPVLASSNTSVHEVCKDAAIYFNPLSISELKTRILTLVNEQSLREKIIENGFQVVEDLKGSNQMQLDDIVHYIFEIRDEYA</sequence>
<protein>
    <submittedName>
        <fullName evidence="3">Glycosyl transferase, putative</fullName>
    </submittedName>
</protein>
<dbReference type="EMBL" id="AP011177">
    <property type="protein sequence ID" value="BAJ01447.1"/>
    <property type="molecule type" value="Genomic_DNA"/>
</dbReference>
<evidence type="ECO:0000313" key="3">
    <source>
        <dbReference type="EMBL" id="BAJ01447.1"/>
    </source>
</evidence>
<proteinExistence type="predicted"/>
<gene>
    <name evidence="3" type="ordered locus">SVI_1476</name>
</gene>
<feature type="domain" description="Glycosyl transferase family 1" evidence="2">
    <location>
        <begin position="201"/>
        <end position="351"/>
    </location>
</feature>
<dbReference type="Gene3D" id="3.40.50.2000">
    <property type="entry name" value="Glycogen Phosphorylase B"/>
    <property type="match status" value="1"/>
</dbReference>